<dbReference type="InterPro" id="IPR003141">
    <property type="entry name" value="Pol/His_phosphatase_N"/>
</dbReference>
<protein>
    <submittedName>
        <fullName evidence="2">Histidinol phosphatase</fullName>
    </submittedName>
</protein>
<name>A0A2G6E737_9BACT</name>
<dbReference type="GO" id="GO:0035312">
    <property type="term" value="F:5'-3' DNA exonuclease activity"/>
    <property type="evidence" value="ECO:0007669"/>
    <property type="project" value="TreeGrafter"/>
</dbReference>
<dbReference type="GO" id="GO:0004534">
    <property type="term" value="F:5'-3' RNA exonuclease activity"/>
    <property type="evidence" value="ECO:0007669"/>
    <property type="project" value="TreeGrafter"/>
</dbReference>
<dbReference type="EMBL" id="PDPS01000026">
    <property type="protein sequence ID" value="PID57581.1"/>
    <property type="molecule type" value="Genomic_DNA"/>
</dbReference>
<evidence type="ECO:0000313" key="3">
    <source>
        <dbReference type="Proteomes" id="UP000229740"/>
    </source>
</evidence>
<gene>
    <name evidence="2" type="ORF">CSB45_07080</name>
</gene>
<dbReference type="CDD" id="cd07432">
    <property type="entry name" value="PHP_HisPPase"/>
    <property type="match status" value="1"/>
</dbReference>
<evidence type="ECO:0000313" key="2">
    <source>
        <dbReference type="EMBL" id="PID57581.1"/>
    </source>
</evidence>
<feature type="domain" description="Polymerase/histidinol phosphatase N-terminal" evidence="1">
    <location>
        <begin position="8"/>
        <end position="76"/>
    </location>
</feature>
<sequence length="250" mass="27516">MGLRSFTADLHIHSVLSPCGDYDMAPGPILEQAQKHKLDIIAITDHNSGANVNAFCEASRRMNIYVLPGMEVTTEEEAHVLTFFDTIEALMTWQAIVYTALPPIKNREELFGVQVEVAADNTVKKVNDRFLAGTTSLSIDTVVAQVNALGGMCIPAHVDKPGFSVIGRLGSIPPDLHIIGVEVYRTRTLSDAQQEFPDTKTYSVVRGSDAHYLQDVGSASTCYFIESPTIHELRKALLRQDGRCFRVDPL</sequence>
<dbReference type="SMART" id="SM00481">
    <property type="entry name" value="POLIIIAc"/>
    <property type="match status" value="1"/>
</dbReference>
<dbReference type="PANTHER" id="PTHR42924:SF3">
    <property type="entry name" value="POLYMERASE_HISTIDINOL PHOSPHATASE N-TERMINAL DOMAIN-CONTAINING PROTEIN"/>
    <property type="match status" value="1"/>
</dbReference>
<dbReference type="PANTHER" id="PTHR42924">
    <property type="entry name" value="EXONUCLEASE"/>
    <property type="match status" value="1"/>
</dbReference>
<reference evidence="2 3" key="1">
    <citation type="submission" date="2017-10" db="EMBL/GenBank/DDBJ databases">
        <title>Novel microbial diversity and functional potential in the marine mammal oral microbiome.</title>
        <authorList>
            <person name="Dudek N.K."/>
            <person name="Sun C.L."/>
            <person name="Burstein D."/>
            <person name="Kantor R.S."/>
            <person name="Aliaga Goltsman D.S."/>
            <person name="Bik E.M."/>
            <person name="Thomas B.C."/>
            <person name="Banfield J.F."/>
            <person name="Relman D.A."/>
        </authorList>
    </citation>
    <scope>NUCLEOTIDE SEQUENCE [LARGE SCALE GENOMIC DNA]</scope>
    <source>
        <strain evidence="2">DOLZORAL124_49_17</strain>
    </source>
</reference>
<dbReference type="InterPro" id="IPR004013">
    <property type="entry name" value="PHP_dom"/>
</dbReference>
<dbReference type="Gene3D" id="3.20.20.140">
    <property type="entry name" value="Metal-dependent hydrolases"/>
    <property type="match status" value="1"/>
</dbReference>
<dbReference type="SUPFAM" id="SSF89550">
    <property type="entry name" value="PHP domain-like"/>
    <property type="match status" value="1"/>
</dbReference>
<dbReference type="Proteomes" id="UP000229740">
    <property type="component" value="Unassembled WGS sequence"/>
</dbReference>
<dbReference type="InterPro" id="IPR016195">
    <property type="entry name" value="Pol/histidinol_Pase-like"/>
</dbReference>
<dbReference type="Pfam" id="PF02811">
    <property type="entry name" value="PHP"/>
    <property type="match status" value="1"/>
</dbReference>
<proteinExistence type="predicted"/>
<comment type="caution">
    <text evidence="2">The sequence shown here is derived from an EMBL/GenBank/DDBJ whole genome shotgun (WGS) entry which is preliminary data.</text>
</comment>
<dbReference type="AlphaFoldDB" id="A0A2G6E737"/>
<dbReference type="InterPro" id="IPR052018">
    <property type="entry name" value="PHP_domain"/>
</dbReference>
<accession>A0A2G6E737</accession>
<organism evidence="2 3">
    <name type="scientific">candidate division KSB3 bacterium</name>
    <dbReference type="NCBI Taxonomy" id="2044937"/>
    <lineage>
        <taxon>Bacteria</taxon>
        <taxon>candidate division KSB3</taxon>
    </lineage>
</organism>
<evidence type="ECO:0000259" key="1">
    <source>
        <dbReference type="SMART" id="SM00481"/>
    </source>
</evidence>